<comment type="caution">
    <text evidence="2">The sequence shown here is derived from an EMBL/GenBank/DDBJ whole genome shotgun (WGS) entry which is preliminary data.</text>
</comment>
<proteinExistence type="predicted"/>
<evidence type="ECO:0000313" key="2">
    <source>
        <dbReference type="EMBL" id="POW04766.1"/>
    </source>
</evidence>
<organism evidence="2 3">
    <name type="scientific">Puccinia striiformis</name>
    <dbReference type="NCBI Taxonomy" id="27350"/>
    <lineage>
        <taxon>Eukaryota</taxon>
        <taxon>Fungi</taxon>
        <taxon>Dikarya</taxon>
        <taxon>Basidiomycota</taxon>
        <taxon>Pucciniomycotina</taxon>
        <taxon>Pucciniomycetes</taxon>
        <taxon>Pucciniales</taxon>
        <taxon>Pucciniaceae</taxon>
        <taxon>Puccinia</taxon>
    </lineage>
</organism>
<reference evidence="2 3" key="1">
    <citation type="submission" date="2017-12" db="EMBL/GenBank/DDBJ databases">
        <title>Gene loss provides genomic basis for host adaptation in cereal stripe rust fungi.</title>
        <authorList>
            <person name="Xia C."/>
        </authorList>
    </citation>
    <scope>NUCLEOTIDE SEQUENCE [LARGE SCALE GENOMIC DNA]</scope>
    <source>
        <strain evidence="2 3">93TX-2</strain>
    </source>
</reference>
<dbReference type="AlphaFoldDB" id="A0A2S4V5E2"/>
<reference evidence="3" key="3">
    <citation type="journal article" date="2018" name="Mol. Plant Microbe Interact.">
        <title>Genome sequence resources for the wheat stripe rust pathogen (Puccinia striiformis f. sp. tritici) and the barley stripe rust pathogen (Puccinia striiformis f. sp. hordei).</title>
        <authorList>
            <person name="Xia C."/>
            <person name="Wang M."/>
            <person name="Yin C."/>
            <person name="Cornejo O.E."/>
            <person name="Hulbert S.H."/>
            <person name="Chen X."/>
        </authorList>
    </citation>
    <scope>NUCLEOTIDE SEQUENCE [LARGE SCALE GENOMIC DNA]</scope>
    <source>
        <strain evidence="3">93TX-2</strain>
    </source>
</reference>
<evidence type="ECO:0000256" key="1">
    <source>
        <dbReference type="SAM" id="MobiDB-lite"/>
    </source>
</evidence>
<keyword evidence="3" id="KW-1185">Reference proteome</keyword>
<dbReference type="Proteomes" id="UP000238274">
    <property type="component" value="Unassembled WGS sequence"/>
</dbReference>
<feature type="region of interest" description="Disordered" evidence="1">
    <location>
        <begin position="155"/>
        <end position="207"/>
    </location>
</feature>
<accession>A0A2S4V5E2</accession>
<reference evidence="3" key="2">
    <citation type="journal article" date="2018" name="BMC Genomics">
        <title>Genomic insights into host adaptation between the wheat stripe rust pathogen (Puccinia striiformis f. sp. tritici) and the barley stripe rust pathogen (Puccinia striiformis f. sp. hordei).</title>
        <authorList>
            <person name="Xia C."/>
            <person name="Wang M."/>
            <person name="Yin C."/>
            <person name="Cornejo O.E."/>
            <person name="Hulbert S.H."/>
            <person name="Chen X."/>
        </authorList>
    </citation>
    <scope>NUCLEOTIDE SEQUENCE [LARGE SCALE GENOMIC DNA]</scope>
    <source>
        <strain evidence="3">93TX-2</strain>
    </source>
</reference>
<feature type="region of interest" description="Disordered" evidence="1">
    <location>
        <begin position="65"/>
        <end position="90"/>
    </location>
</feature>
<evidence type="ECO:0000313" key="3">
    <source>
        <dbReference type="Proteomes" id="UP000238274"/>
    </source>
</evidence>
<dbReference type="VEuPathDB" id="FungiDB:PSHT_11117"/>
<dbReference type="EMBL" id="PKSM01000180">
    <property type="protein sequence ID" value="POW04766.1"/>
    <property type="molecule type" value="Genomic_DNA"/>
</dbReference>
<gene>
    <name evidence="2" type="ORF">PSHT_11117</name>
</gene>
<dbReference type="OrthoDB" id="2422411at2759"/>
<feature type="compositionally biased region" description="Acidic residues" evidence="1">
    <location>
        <begin position="192"/>
        <end position="207"/>
    </location>
</feature>
<feature type="compositionally biased region" description="Basic residues" evidence="1">
    <location>
        <begin position="177"/>
        <end position="186"/>
    </location>
</feature>
<protein>
    <submittedName>
        <fullName evidence="2">Uncharacterized protein</fullName>
    </submittedName>
</protein>
<feature type="compositionally biased region" description="Basic residues" evidence="1">
    <location>
        <begin position="160"/>
        <end position="170"/>
    </location>
</feature>
<name>A0A2S4V5E2_9BASI</name>
<sequence length="207" mass="22848">MKALVNVPRCFIPLLCKISTFAIKKCKKQFNQLKTLNPTKPCPQTVTVGLGIPCAHRIAEILESGDDSSPDDFHDQWHLRYNPESTQSENTKLNVDAELHKHMASLAQAHPSQLEKVFLQLNQVVARSHIAVPIQGAGVKKNPKGNPSAHEIVEAELKKAKPKPTKKRVATKATGAKGRKSKRLRKEAKDTNDDDDAGDLPDAEELL</sequence>